<dbReference type="NCBIfam" id="TIGR02414">
    <property type="entry name" value="pepN_proteo"/>
    <property type="match status" value="1"/>
</dbReference>
<evidence type="ECO:0000256" key="8">
    <source>
        <dbReference type="ARBA" id="ARBA00022723"/>
    </source>
</evidence>
<dbReference type="RefSeq" id="WP_197713752.1">
    <property type="nucleotide sequence ID" value="NZ_AP018558.1"/>
</dbReference>
<dbReference type="GO" id="GO:0006508">
    <property type="term" value="P:proteolysis"/>
    <property type="evidence" value="ECO:0007669"/>
    <property type="project" value="UniProtKB-UniRule"/>
</dbReference>
<comment type="catalytic activity">
    <reaction evidence="1">
        <text>Release of an N-terminal amino acid, Xaa-|-Yaa- from a peptide, amide or arylamide. Xaa is preferably Ala, but may be most amino acids including Pro (slow action). When a terminal hydrophobic residue is followed by a prolyl residue, the two may be released as an intact Xaa-Pro dipeptide.</text>
        <dbReference type="EC" id="3.4.11.2"/>
    </reaction>
</comment>
<evidence type="ECO:0000256" key="4">
    <source>
        <dbReference type="ARBA" id="ARBA00012564"/>
    </source>
</evidence>
<evidence type="ECO:0000256" key="10">
    <source>
        <dbReference type="ARBA" id="ARBA00022833"/>
    </source>
</evidence>
<evidence type="ECO:0000256" key="12">
    <source>
        <dbReference type="NCBIfam" id="TIGR02414"/>
    </source>
</evidence>
<dbReference type="Gene3D" id="3.30.2010.30">
    <property type="match status" value="1"/>
</dbReference>
<evidence type="ECO:0000259" key="13">
    <source>
        <dbReference type="Pfam" id="PF01433"/>
    </source>
</evidence>
<dbReference type="InterPro" id="IPR038438">
    <property type="entry name" value="PepN_Ig-like_sf"/>
</dbReference>
<dbReference type="GO" id="GO:0008237">
    <property type="term" value="F:metallopeptidase activity"/>
    <property type="evidence" value="ECO:0007669"/>
    <property type="project" value="UniProtKB-UniRule"/>
</dbReference>
<dbReference type="KEGG" id="htl:HPTL_0573"/>
<dbReference type="EMBL" id="AP018558">
    <property type="protein sequence ID" value="BBD76841.1"/>
    <property type="molecule type" value="Genomic_DNA"/>
</dbReference>
<evidence type="ECO:0000259" key="14">
    <source>
        <dbReference type="Pfam" id="PF11940"/>
    </source>
</evidence>
<evidence type="ECO:0000259" key="15">
    <source>
        <dbReference type="Pfam" id="PF17432"/>
    </source>
</evidence>
<dbReference type="Pfam" id="PF01433">
    <property type="entry name" value="Peptidase_M1"/>
    <property type="match status" value="1"/>
</dbReference>
<dbReference type="PRINTS" id="PR00756">
    <property type="entry name" value="ALADIPTASE"/>
</dbReference>
<keyword evidence="18" id="KW-1185">Reference proteome</keyword>
<dbReference type="InterPro" id="IPR035414">
    <property type="entry name" value="Peptidase_M1_pepN_Ig-like"/>
</dbReference>
<evidence type="ECO:0000256" key="2">
    <source>
        <dbReference type="ARBA" id="ARBA00001947"/>
    </source>
</evidence>
<feature type="domain" description="Peptidase M1 membrane alanine aminopeptidase" evidence="13">
    <location>
        <begin position="260"/>
        <end position="485"/>
    </location>
</feature>
<evidence type="ECO:0000313" key="17">
    <source>
        <dbReference type="EMBL" id="BBD76841.1"/>
    </source>
</evidence>
<dbReference type="Gene3D" id="2.60.40.1840">
    <property type="match status" value="1"/>
</dbReference>
<dbReference type="SUPFAM" id="SSF63737">
    <property type="entry name" value="Leukotriene A4 hydrolase N-terminal domain"/>
    <property type="match status" value="1"/>
</dbReference>
<dbReference type="InterPro" id="IPR042097">
    <property type="entry name" value="Aminopeptidase_N-like_N_sf"/>
</dbReference>
<keyword evidence="11" id="KW-0482">Metalloprotease</keyword>
<dbReference type="Pfam" id="PF17432">
    <property type="entry name" value="DUF3458_C"/>
    <property type="match status" value="1"/>
</dbReference>
<proteinExistence type="inferred from homology"/>
<sequence length="970" mass="107971">MAMTASDSDKGLANVDTQAGVVRLEDYQPPAWRVREVVLDFRLDAKATEVRAWLACERVASDPSASLRLDCDFSAVTLAELTVWPADRVAVRDFARHALADTQPVGLVNRVQDAIEITGTLPDRVWVETRVQLNPSENSALSGLYQSASGLFTQCEPEGFRRIVPFIDRPDVLARYQVRLCAEKARYPVLLANGNLVATGDLENGWHFAVWHDPFPKPSYLFALVAADLVATEKTVVRADGRPALLQVWTAAAHRDRAKWALDSLEAALRWDERRFGRVLDLDRYMIVAVEDFNMGAMENKGLNLFNAKYVLVTPETATDADYANVEAIVGHEYFHNWTGNRVTCRDWFQLTLKEGLTVFRDQEFSADRLAEAAATPEAAASARAVKRIDDVAVLKAVQFPEDDGPMRHPVRPRAYRAIDNFYTATVYEKGAEVVRMLHTLVGEAGFRRGLDTYFERHDGQAVTCEDFVAAIADANGRDLSQFLHWYDAAGTPEVVAHWRWVETEGAAETPEPLHHGAEKRVVLELTLEQRLAGWDVAAKPLVIPVRMGWIDRSGRALPFTAESPGEASLAASGRDASAVLVLDRPRKQWRIVGPMPEDDPVPSLLRGFSAPVRVRWAETADGREPIAWLLRRFAHDPDPFNRWQAGEVLHLAAQGAIDDHGRFSAEWGSSFLNAWHAALCDASLDANYRVRLLTPPSEAVVRDETPRPVDPVAVRARLLAWWRILAQAIPAETLWALLERQDTTGPYRFEPQAAGRRALVAFVLKLLAIRSGSPMASAADGAASAVAAHLSARWHAATNLSDRLAVLDAALAHPDEAVAESILAAFAKHYEDDAIVFDKWLQRHATRWAWQGQSPETLFARVRDLTHHPRFRWSNPNKVYALVLAFFAHNLPVCAATGEAAWAWWTDVVRTLDARNPLVAARIARTLEHAATWCEPYRSAALAAVQHVAPMVRSNEVREVLERILATAR</sequence>
<dbReference type="InterPro" id="IPR012779">
    <property type="entry name" value="Peptidase_M1_pepN"/>
</dbReference>
<dbReference type="Pfam" id="PF11940">
    <property type="entry name" value="DUF3458"/>
    <property type="match status" value="1"/>
</dbReference>
<feature type="domain" description="Aminopeptidase N-like N-terminal" evidence="16">
    <location>
        <begin position="141"/>
        <end position="221"/>
    </location>
</feature>
<keyword evidence="7" id="KW-0645">Protease</keyword>
<dbReference type="InterPro" id="IPR024601">
    <property type="entry name" value="Peptidase_M1_pepN_C"/>
</dbReference>
<dbReference type="EC" id="3.4.11.2" evidence="4 12"/>
<feature type="domain" description="Peptidase M1 alanyl aminopeptidase Ig-like fold" evidence="14">
    <location>
        <begin position="522"/>
        <end position="616"/>
    </location>
</feature>
<dbReference type="Proteomes" id="UP000262004">
    <property type="component" value="Chromosome"/>
</dbReference>
<keyword evidence="10" id="KW-0862">Zinc</keyword>
<evidence type="ECO:0000256" key="11">
    <source>
        <dbReference type="ARBA" id="ARBA00023049"/>
    </source>
</evidence>
<evidence type="ECO:0000256" key="1">
    <source>
        <dbReference type="ARBA" id="ARBA00000098"/>
    </source>
</evidence>
<dbReference type="InterPro" id="IPR001930">
    <property type="entry name" value="Peptidase_M1"/>
</dbReference>
<evidence type="ECO:0000256" key="7">
    <source>
        <dbReference type="ARBA" id="ARBA00022670"/>
    </source>
</evidence>
<organism evidence="17 18">
    <name type="scientific">Hydrogenophilus thermoluteolus</name>
    <name type="common">Pseudomonas hydrogenothermophila</name>
    <dbReference type="NCBI Taxonomy" id="297"/>
    <lineage>
        <taxon>Bacteria</taxon>
        <taxon>Pseudomonadati</taxon>
        <taxon>Pseudomonadota</taxon>
        <taxon>Hydrogenophilia</taxon>
        <taxon>Hydrogenophilales</taxon>
        <taxon>Hydrogenophilaceae</taxon>
        <taxon>Hydrogenophilus</taxon>
    </lineage>
</organism>
<dbReference type="InterPro" id="IPR045357">
    <property type="entry name" value="Aminopeptidase_N-like_N"/>
</dbReference>
<dbReference type="InterPro" id="IPR014782">
    <property type="entry name" value="Peptidase_M1_dom"/>
</dbReference>
<protein>
    <recommendedName>
        <fullName evidence="5 12">Aminopeptidase N</fullName>
        <ecNumber evidence="4 12">3.4.11.2</ecNumber>
    </recommendedName>
</protein>
<evidence type="ECO:0000256" key="9">
    <source>
        <dbReference type="ARBA" id="ARBA00022801"/>
    </source>
</evidence>
<dbReference type="Gene3D" id="2.60.40.1730">
    <property type="entry name" value="tricorn interacting facor f3 domain"/>
    <property type="match status" value="1"/>
</dbReference>
<dbReference type="SUPFAM" id="SSF55486">
    <property type="entry name" value="Metalloproteases ('zincins'), catalytic domain"/>
    <property type="match status" value="1"/>
</dbReference>
<gene>
    <name evidence="17" type="ORF">HPTL_0573</name>
</gene>
<dbReference type="PANTHER" id="PTHR46322:SF1">
    <property type="entry name" value="PUROMYCIN-SENSITIVE AMINOPEPTIDASE"/>
    <property type="match status" value="1"/>
</dbReference>
<dbReference type="GO" id="GO:0008270">
    <property type="term" value="F:zinc ion binding"/>
    <property type="evidence" value="ECO:0007669"/>
    <property type="project" value="InterPro"/>
</dbReference>
<keyword evidence="9" id="KW-0378">Hydrolase</keyword>
<dbReference type="FunFam" id="3.30.2010.30:FF:000002">
    <property type="entry name" value="Putative aminopeptidase N"/>
    <property type="match status" value="1"/>
</dbReference>
<evidence type="ECO:0000256" key="6">
    <source>
        <dbReference type="ARBA" id="ARBA00022438"/>
    </source>
</evidence>
<feature type="domain" description="Peptidase M1 alanyl aminopeptidase C-terminal" evidence="15">
    <location>
        <begin position="632"/>
        <end position="967"/>
    </location>
</feature>
<dbReference type="InterPro" id="IPR037144">
    <property type="entry name" value="Peptidase_M1_pepN_C_sf"/>
</dbReference>
<dbReference type="GO" id="GO:0016285">
    <property type="term" value="F:alanyl aminopeptidase activity"/>
    <property type="evidence" value="ECO:0007669"/>
    <property type="project" value="UniProtKB-EC"/>
</dbReference>
<dbReference type="AlphaFoldDB" id="A0A2Z6DWL1"/>
<keyword evidence="8" id="KW-0479">Metal-binding</keyword>
<evidence type="ECO:0000256" key="3">
    <source>
        <dbReference type="ARBA" id="ARBA00010136"/>
    </source>
</evidence>
<name>A0A2Z6DWL1_HYDTE</name>
<dbReference type="InterPro" id="IPR027268">
    <property type="entry name" value="Peptidase_M4/M1_CTD_sf"/>
</dbReference>
<evidence type="ECO:0000256" key="5">
    <source>
        <dbReference type="ARBA" id="ARBA00015611"/>
    </source>
</evidence>
<dbReference type="CDD" id="cd09600">
    <property type="entry name" value="M1_APN"/>
    <property type="match status" value="1"/>
</dbReference>
<evidence type="ECO:0000259" key="16">
    <source>
        <dbReference type="Pfam" id="PF17900"/>
    </source>
</evidence>
<reference evidence="17 18" key="1">
    <citation type="submission" date="2018-04" db="EMBL/GenBank/DDBJ databases">
        <title>Complete genome sequence of Hydrogenophilus thermoluteolus TH-1.</title>
        <authorList>
            <person name="Arai H."/>
        </authorList>
    </citation>
    <scope>NUCLEOTIDE SEQUENCE [LARGE SCALE GENOMIC DNA]</scope>
    <source>
        <strain evidence="17 18">TH-1</strain>
    </source>
</reference>
<keyword evidence="6 17" id="KW-0031">Aminopeptidase</keyword>
<dbReference type="Pfam" id="PF17900">
    <property type="entry name" value="Peptidase_M1_N"/>
    <property type="match status" value="1"/>
</dbReference>
<comment type="similarity">
    <text evidence="3">Belongs to the peptidase M1 family.</text>
</comment>
<accession>A0A2Z6DWL1</accession>
<dbReference type="Gene3D" id="1.25.50.10">
    <property type="entry name" value="Peptidase M1, alanyl aminopeptidase, C-terminal domain"/>
    <property type="match status" value="1"/>
</dbReference>
<dbReference type="PANTHER" id="PTHR46322">
    <property type="entry name" value="PUROMYCIN-SENSITIVE AMINOPEPTIDASE"/>
    <property type="match status" value="1"/>
</dbReference>
<dbReference type="Gene3D" id="1.10.390.10">
    <property type="entry name" value="Neutral Protease Domain 2"/>
    <property type="match status" value="1"/>
</dbReference>
<comment type="cofactor">
    <cofactor evidence="2">
        <name>Zn(2+)</name>
        <dbReference type="ChEBI" id="CHEBI:29105"/>
    </cofactor>
</comment>
<evidence type="ECO:0000313" key="18">
    <source>
        <dbReference type="Proteomes" id="UP000262004"/>
    </source>
</evidence>